<sequence>MSFILTEEQEELLALVRKFSEKEILPYAHQMDVEAHFVPGLIQKIADLGFMGINVPEEYGGVGADEVTKALVIMEFAKYDASVAELLAVHTLSSDIILKHGTPEQKEKYLTKACTGAVGAFALTEPNAGSDAAAAKTKAISQGDEYIINGSKCFISNMGQDEGDYVILIVLTDPEKKTKGMSAIIVDRDTPGFTVPKTEDKMGLRAAPVSELYFDECHVPKSQLLGEEGKGFAIAMAGLDGGRIGMASQAVGLAESCIAESVEYSTQRVQFGKPVNANQGLQWYLADMATKTEAAKALTLNAAALRQAGKNITKEAAMAKYYASETAVEVANKALQIHGGYGYMKEYAIERQYRDARIIPIYEGTSEVQKMVISRAVINGK</sequence>
<dbReference type="InterPro" id="IPR046373">
    <property type="entry name" value="Acyl-CoA_Oxase/DH_mid-dom_sf"/>
</dbReference>
<dbReference type="Gene3D" id="1.20.140.10">
    <property type="entry name" value="Butyryl-CoA Dehydrogenase, subunit A, domain 3"/>
    <property type="match status" value="1"/>
</dbReference>
<dbReference type="SUPFAM" id="SSF47203">
    <property type="entry name" value="Acyl-CoA dehydrogenase C-terminal domain-like"/>
    <property type="match status" value="1"/>
</dbReference>
<dbReference type="Gene3D" id="1.10.540.10">
    <property type="entry name" value="Acyl-CoA dehydrogenase/oxidase, N-terminal domain"/>
    <property type="match status" value="1"/>
</dbReference>
<name>A0A3E2XKJ3_9FIRM</name>
<evidence type="ECO:0000256" key="4">
    <source>
        <dbReference type="ARBA" id="ARBA00022827"/>
    </source>
</evidence>
<dbReference type="InterPro" id="IPR006089">
    <property type="entry name" value="Acyl-CoA_DH_CS"/>
</dbReference>
<dbReference type="InterPro" id="IPR006091">
    <property type="entry name" value="Acyl-CoA_Oxase/DH_mid-dom"/>
</dbReference>
<evidence type="ECO:0000259" key="9">
    <source>
        <dbReference type="Pfam" id="PF02771"/>
    </source>
</evidence>
<evidence type="ECO:0000256" key="6">
    <source>
        <dbReference type="RuleBase" id="RU362125"/>
    </source>
</evidence>
<accession>A0A3E2XKJ3</accession>
<dbReference type="AlphaFoldDB" id="A0A3E2XKJ3"/>
<reference evidence="10 11" key="1">
    <citation type="submission" date="2018-08" db="EMBL/GenBank/DDBJ databases">
        <title>A genome reference for cultivated species of the human gut microbiota.</title>
        <authorList>
            <person name="Zou Y."/>
            <person name="Xue W."/>
            <person name="Luo G."/>
        </authorList>
    </citation>
    <scope>NUCLEOTIDE SEQUENCE [LARGE SCALE GENOMIC DNA]</scope>
    <source>
        <strain evidence="10 11">AM28-39</strain>
    </source>
</reference>
<keyword evidence="11" id="KW-1185">Reference proteome</keyword>
<dbReference type="PROSITE" id="PS00072">
    <property type="entry name" value="ACYL_COA_DH_1"/>
    <property type="match status" value="1"/>
</dbReference>
<dbReference type="Pfam" id="PF00441">
    <property type="entry name" value="Acyl-CoA_dh_1"/>
    <property type="match status" value="1"/>
</dbReference>
<evidence type="ECO:0000256" key="5">
    <source>
        <dbReference type="ARBA" id="ARBA00023002"/>
    </source>
</evidence>
<evidence type="ECO:0000313" key="11">
    <source>
        <dbReference type="Proteomes" id="UP000261231"/>
    </source>
</evidence>
<gene>
    <name evidence="10" type="ORF">DW747_11135</name>
</gene>
<dbReference type="SUPFAM" id="SSF56645">
    <property type="entry name" value="Acyl-CoA dehydrogenase NM domain-like"/>
    <property type="match status" value="1"/>
</dbReference>
<dbReference type="PANTHER" id="PTHR43884">
    <property type="entry name" value="ACYL-COA DEHYDROGENASE"/>
    <property type="match status" value="1"/>
</dbReference>
<dbReference type="InterPro" id="IPR037069">
    <property type="entry name" value="AcylCoA_DH/ox_N_sf"/>
</dbReference>
<feature type="domain" description="Acyl-CoA oxidase/dehydrogenase middle" evidence="8">
    <location>
        <begin position="120"/>
        <end position="217"/>
    </location>
</feature>
<dbReference type="InterPro" id="IPR036250">
    <property type="entry name" value="AcylCo_DH-like_C"/>
</dbReference>
<keyword evidence="3 6" id="KW-0285">Flavoprotein</keyword>
<dbReference type="OrthoDB" id="9802447at2"/>
<dbReference type="RefSeq" id="WP_117540629.1">
    <property type="nucleotide sequence ID" value="NZ_JAJCNA010000002.1"/>
</dbReference>
<protein>
    <submittedName>
        <fullName evidence="10">Acyl-CoA dehydrogenase</fullName>
    </submittedName>
</protein>
<feature type="domain" description="Acyl-CoA dehydrogenase/oxidase N-terminal" evidence="9">
    <location>
        <begin position="6"/>
        <end position="116"/>
    </location>
</feature>
<evidence type="ECO:0000256" key="3">
    <source>
        <dbReference type="ARBA" id="ARBA00022630"/>
    </source>
</evidence>
<evidence type="ECO:0000259" key="8">
    <source>
        <dbReference type="Pfam" id="PF02770"/>
    </source>
</evidence>
<proteinExistence type="inferred from homology"/>
<dbReference type="PIRSF" id="PIRSF016578">
    <property type="entry name" value="HsaA"/>
    <property type="match status" value="1"/>
</dbReference>
<comment type="cofactor">
    <cofactor evidence="1 6">
        <name>FAD</name>
        <dbReference type="ChEBI" id="CHEBI:57692"/>
    </cofactor>
</comment>
<dbReference type="InterPro" id="IPR009100">
    <property type="entry name" value="AcylCoA_DH/oxidase_NM_dom_sf"/>
</dbReference>
<dbReference type="GO" id="GO:0003995">
    <property type="term" value="F:acyl-CoA dehydrogenase activity"/>
    <property type="evidence" value="ECO:0007669"/>
    <property type="project" value="InterPro"/>
</dbReference>
<dbReference type="GO" id="GO:0050660">
    <property type="term" value="F:flavin adenine dinucleotide binding"/>
    <property type="evidence" value="ECO:0007669"/>
    <property type="project" value="InterPro"/>
</dbReference>
<dbReference type="Proteomes" id="UP000261231">
    <property type="component" value="Unassembled WGS sequence"/>
</dbReference>
<evidence type="ECO:0000256" key="2">
    <source>
        <dbReference type="ARBA" id="ARBA00009347"/>
    </source>
</evidence>
<evidence type="ECO:0000259" key="7">
    <source>
        <dbReference type="Pfam" id="PF00441"/>
    </source>
</evidence>
<organism evidence="10 11">
    <name type="scientific">Coprococcus catus</name>
    <dbReference type="NCBI Taxonomy" id="116085"/>
    <lineage>
        <taxon>Bacteria</taxon>
        <taxon>Bacillati</taxon>
        <taxon>Bacillota</taxon>
        <taxon>Clostridia</taxon>
        <taxon>Lachnospirales</taxon>
        <taxon>Lachnospiraceae</taxon>
        <taxon>Coprococcus</taxon>
    </lineage>
</organism>
<evidence type="ECO:0000256" key="1">
    <source>
        <dbReference type="ARBA" id="ARBA00001974"/>
    </source>
</evidence>
<keyword evidence="4 6" id="KW-0274">FAD</keyword>
<dbReference type="FunFam" id="1.10.540.10:FF:000002">
    <property type="entry name" value="Acyl-CoA dehydrogenase FadE19"/>
    <property type="match status" value="1"/>
</dbReference>
<comment type="similarity">
    <text evidence="2 6">Belongs to the acyl-CoA dehydrogenase family.</text>
</comment>
<dbReference type="Gene3D" id="2.40.110.10">
    <property type="entry name" value="Butyryl-CoA Dehydrogenase, subunit A, domain 2"/>
    <property type="match status" value="1"/>
</dbReference>
<dbReference type="EMBL" id="QVFD01000010">
    <property type="protein sequence ID" value="RGC45895.1"/>
    <property type="molecule type" value="Genomic_DNA"/>
</dbReference>
<evidence type="ECO:0000313" key="10">
    <source>
        <dbReference type="EMBL" id="RGC45895.1"/>
    </source>
</evidence>
<dbReference type="Pfam" id="PF02771">
    <property type="entry name" value="Acyl-CoA_dh_N"/>
    <property type="match status" value="1"/>
</dbReference>
<dbReference type="PROSITE" id="PS00073">
    <property type="entry name" value="ACYL_COA_DH_2"/>
    <property type="match status" value="1"/>
</dbReference>
<dbReference type="FunFam" id="1.20.140.10:FF:000004">
    <property type="entry name" value="Acyl-CoA dehydrogenase FadE25"/>
    <property type="match status" value="1"/>
</dbReference>
<dbReference type="InterPro" id="IPR013786">
    <property type="entry name" value="AcylCoA_DH/ox_N"/>
</dbReference>
<dbReference type="Pfam" id="PF02770">
    <property type="entry name" value="Acyl-CoA_dh_M"/>
    <property type="match status" value="1"/>
</dbReference>
<comment type="caution">
    <text evidence="10">The sequence shown here is derived from an EMBL/GenBank/DDBJ whole genome shotgun (WGS) entry which is preliminary data.</text>
</comment>
<dbReference type="FunFam" id="2.40.110.10:FF:000009">
    <property type="entry name" value="Acyl-CoA dehydrogenase"/>
    <property type="match status" value="1"/>
</dbReference>
<dbReference type="PANTHER" id="PTHR43884:SF12">
    <property type="entry name" value="ISOVALERYL-COA DEHYDROGENASE, MITOCHONDRIAL-RELATED"/>
    <property type="match status" value="1"/>
</dbReference>
<dbReference type="InterPro" id="IPR009075">
    <property type="entry name" value="AcylCo_DH/oxidase_C"/>
</dbReference>
<keyword evidence="5 6" id="KW-0560">Oxidoreductase</keyword>
<feature type="domain" description="Acyl-CoA dehydrogenase/oxidase C-terminal" evidence="7">
    <location>
        <begin position="229"/>
        <end position="377"/>
    </location>
</feature>